<proteinExistence type="predicted"/>
<accession>A0ABX8XLZ9</accession>
<evidence type="ECO:0000313" key="2">
    <source>
        <dbReference type="Proteomes" id="UP000827138"/>
    </source>
</evidence>
<dbReference type="RefSeq" id="WP_220645743.1">
    <property type="nucleotide sequence ID" value="NZ_CP080647.1"/>
</dbReference>
<keyword evidence="2" id="KW-1185">Reference proteome</keyword>
<evidence type="ECO:0008006" key="3">
    <source>
        <dbReference type="Google" id="ProtNLM"/>
    </source>
</evidence>
<dbReference type="EMBL" id="CP080647">
    <property type="protein sequence ID" value="QYX76633.1"/>
    <property type="molecule type" value="Genomic_DNA"/>
</dbReference>
<evidence type="ECO:0000313" key="1">
    <source>
        <dbReference type="EMBL" id="QYX76633.1"/>
    </source>
</evidence>
<dbReference type="Proteomes" id="UP000827138">
    <property type="component" value="Chromosome"/>
</dbReference>
<organism evidence="1 2">
    <name type="scientific">Streptomyces akebiae</name>
    <dbReference type="NCBI Taxonomy" id="2865673"/>
    <lineage>
        <taxon>Bacteria</taxon>
        <taxon>Bacillati</taxon>
        <taxon>Actinomycetota</taxon>
        <taxon>Actinomycetes</taxon>
        <taxon>Kitasatosporales</taxon>
        <taxon>Streptomycetaceae</taxon>
        <taxon>Streptomyces</taxon>
    </lineage>
</organism>
<gene>
    <name evidence="1" type="ORF">K1J60_09035</name>
</gene>
<reference evidence="1 2" key="1">
    <citation type="submission" date="2021-08" db="EMBL/GenBank/DDBJ databases">
        <authorList>
            <person name="Ping M."/>
        </authorList>
    </citation>
    <scope>NUCLEOTIDE SEQUENCE [LARGE SCALE GENOMIC DNA]</scope>
    <source>
        <strain evidence="1 2">MG28</strain>
    </source>
</reference>
<sequence length="102" mass="11257">MRLAPTPTQAALLLRTPLQAALKHVGRKRGINAYVEWLREVFRADWAYQPPLVEHALGKQVLTLRVQRASRAVPSTGPTPSWGAPSARIYRVLPQPTATGLP</sequence>
<name>A0ABX8XLZ9_9ACTN</name>
<protein>
    <recommendedName>
        <fullName evidence="3">Transposase</fullName>
    </recommendedName>
</protein>